<feature type="transmembrane region" description="Helical" evidence="1">
    <location>
        <begin position="16"/>
        <end position="36"/>
    </location>
</feature>
<protein>
    <submittedName>
        <fullName evidence="2">Uncharacterized protein</fullName>
    </submittedName>
</protein>
<keyword evidence="1" id="KW-0472">Membrane</keyword>
<keyword evidence="1" id="KW-0812">Transmembrane</keyword>
<sequence length="91" mass="10253">MTDFNNLTYESTTSTLIAWTVILLGFIAGIAFILLFGQVEARNEDLDIVYEWSGKIIAIGIAIIANALLFGYLLLKISSLLKYHERKIERT</sequence>
<accession>A0A653KA41</accession>
<feature type="transmembrane region" description="Helical" evidence="1">
    <location>
        <begin position="56"/>
        <end position="75"/>
    </location>
</feature>
<evidence type="ECO:0000313" key="3">
    <source>
        <dbReference type="Proteomes" id="UP000430404"/>
    </source>
</evidence>
<keyword evidence="1" id="KW-1133">Transmembrane helix</keyword>
<reference evidence="2 3" key="1">
    <citation type="submission" date="2019-10" db="EMBL/GenBank/DDBJ databases">
        <authorList>
            <person name="Karimi E."/>
        </authorList>
    </citation>
    <scope>NUCLEOTIDE SEQUENCE [LARGE SCALE GENOMIC DNA]</scope>
    <source>
        <strain evidence="2">Acinetobacter sp. 8BE</strain>
    </source>
</reference>
<evidence type="ECO:0000256" key="1">
    <source>
        <dbReference type="SAM" id="Phobius"/>
    </source>
</evidence>
<name>A0A653KA41_9GAMM</name>
<dbReference type="RefSeq" id="WP_159725780.1">
    <property type="nucleotide sequence ID" value="NZ_CP158965.1"/>
</dbReference>
<organism evidence="2 3">
    <name type="scientific">Acinetobacter proteolyticus</name>
    <dbReference type="NCBI Taxonomy" id="1776741"/>
    <lineage>
        <taxon>Bacteria</taxon>
        <taxon>Pseudomonadati</taxon>
        <taxon>Pseudomonadota</taxon>
        <taxon>Gammaproteobacteria</taxon>
        <taxon>Moraxellales</taxon>
        <taxon>Moraxellaceae</taxon>
        <taxon>Acinetobacter</taxon>
    </lineage>
</organism>
<gene>
    <name evidence="2" type="ORF">ACI8B_390004</name>
</gene>
<evidence type="ECO:0000313" key="2">
    <source>
        <dbReference type="EMBL" id="VXA57371.1"/>
    </source>
</evidence>
<proteinExistence type="predicted"/>
<dbReference type="Proteomes" id="UP000430404">
    <property type="component" value="Unassembled WGS sequence"/>
</dbReference>
<dbReference type="AlphaFoldDB" id="A0A653KA41"/>
<dbReference type="EMBL" id="CABWKZ010000033">
    <property type="protein sequence ID" value="VXA57371.1"/>
    <property type="molecule type" value="Genomic_DNA"/>
</dbReference>